<dbReference type="AlphaFoldDB" id="A0A915J009"/>
<evidence type="ECO:0000313" key="1">
    <source>
        <dbReference type="Proteomes" id="UP000887565"/>
    </source>
</evidence>
<dbReference type="Proteomes" id="UP000887565">
    <property type="component" value="Unplaced"/>
</dbReference>
<accession>A0A915J009</accession>
<dbReference type="WBParaSite" id="nRc.2.0.1.t19419-RA">
    <property type="protein sequence ID" value="nRc.2.0.1.t19419-RA"/>
    <property type="gene ID" value="nRc.2.0.1.g19419"/>
</dbReference>
<organism evidence="1 2">
    <name type="scientific">Romanomermis culicivorax</name>
    <name type="common">Nematode worm</name>
    <dbReference type="NCBI Taxonomy" id="13658"/>
    <lineage>
        <taxon>Eukaryota</taxon>
        <taxon>Metazoa</taxon>
        <taxon>Ecdysozoa</taxon>
        <taxon>Nematoda</taxon>
        <taxon>Enoplea</taxon>
        <taxon>Dorylaimia</taxon>
        <taxon>Mermithida</taxon>
        <taxon>Mermithoidea</taxon>
        <taxon>Mermithidae</taxon>
        <taxon>Romanomermis</taxon>
    </lineage>
</organism>
<proteinExistence type="predicted"/>
<sequence>MVAIIGGLGSTAAQARIMVKCWLMFLDVNFVAEQGEAMTAASGMVIHQLVEPAAIDLENTKQGVRKIGTTGETE</sequence>
<reference evidence="2" key="1">
    <citation type="submission" date="2022-11" db="UniProtKB">
        <authorList>
            <consortium name="WormBaseParasite"/>
        </authorList>
    </citation>
    <scope>IDENTIFICATION</scope>
</reference>
<protein>
    <submittedName>
        <fullName evidence="2">Uncharacterized protein</fullName>
    </submittedName>
</protein>
<name>A0A915J009_ROMCU</name>
<evidence type="ECO:0000313" key="2">
    <source>
        <dbReference type="WBParaSite" id="nRc.2.0.1.t19419-RA"/>
    </source>
</evidence>
<keyword evidence="1" id="KW-1185">Reference proteome</keyword>